<dbReference type="Proteomes" id="UP000515129">
    <property type="component" value="Chromosome 5"/>
</dbReference>
<keyword evidence="10" id="KW-0333">Golgi apparatus</keyword>
<gene>
    <name evidence="19" type="primary">LOC113069520</name>
</gene>
<comment type="similarity">
    <text evidence="5">Belongs to the TRAFAC class TrmE-Era-EngA-EngB-Septin-like GTPase superfamily. AIG1/Toc34/Toc159-like paraseptin GTPase family. IAN subfamily.</text>
</comment>
<dbReference type="GO" id="GO:0005794">
    <property type="term" value="C:Golgi apparatus"/>
    <property type="evidence" value="ECO:0007669"/>
    <property type="project" value="UniProtKB-SubCell"/>
</dbReference>
<evidence type="ECO:0000313" key="19">
    <source>
        <dbReference type="RefSeq" id="XP_026098434.1"/>
    </source>
</evidence>
<evidence type="ECO:0000256" key="12">
    <source>
        <dbReference type="ARBA" id="ARBA00023134"/>
    </source>
</evidence>
<keyword evidence="12" id="KW-0342">GTP-binding</keyword>
<dbReference type="InterPro" id="IPR006703">
    <property type="entry name" value="G_AIG1"/>
</dbReference>
<evidence type="ECO:0000256" key="6">
    <source>
        <dbReference type="ARBA" id="ARBA00022490"/>
    </source>
</evidence>
<dbReference type="GO" id="GO:0005739">
    <property type="term" value="C:mitochondrion"/>
    <property type="evidence" value="ECO:0007669"/>
    <property type="project" value="UniProtKB-SubCell"/>
</dbReference>
<dbReference type="RefSeq" id="XP_026098434.1">
    <property type="nucleotide sequence ID" value="XM_026242649.1"/>
</dbReference>
<keyword evidence="9" id="KW-0256">Endoplasmic reticulum</keyword>
<dbReference type="GO" id="GO:0005829">
    <property type="term" value="C:cytosol"/>
    <property type="evidence" value="ECO:0007669"/>
    <property type="project" value="UniProtKB-SubCell"/>
</dbReference>
<dbReference type="GeneID" id="113069520"/>
<dbReference type="InterPro" id="IPR045058">
    <property type="entry name" value="GIMA/IAN/Toc"/>
</dbReference>
<dbReference type="PANTHER" id="PTHR10903">
    <property type="entry name" value="GTPASE, IMAP FAMILY MEMBER-RELATED"/>
    <property type="match status" value="1"/>
</dbReference>
<dbReference type="PROSITE" id="PS51720">
    <property type="entry name" value="G_AIG1"/>
    <property type="match status" value="1"/>
</dbReference>
<keyword evidence="11" id="KW-0496">Mitochondrion</keyword>
<organism evidence="18 19">
    <name type="scientific">Carassius auratus</name>
    <name type="common">Goldfish</name>
    <dbReference type="NCBI Taxonomy" id="7957"/>
    <lineage>
        <taxon>Eukaryota</taxon>
        <taxon>Metazoa</taxon>
        <taxon>Chordata</taxon>
        <taxon>Craniata</taxon>
        <taxon>Vertebrata</taxon>
        <taxon>Euteleostomi</taxon>
        <taxon>Actinopterygii</taxon>
        <taxon>Neopterygii</taxon>
        <taxon>Teleostei</taxon>
        <taxon>Ostariophysi</taxon>
        <taxon>Cypriniformes</taxon>
        <taxon>Cyprinidae</taxon>
        <taxon>Cyprininae</taxon>
        <taxon>Carassius</taxon>
    </lineage>
</organism>
<sequence length="354" mass="39790">MESQYRSLNVMENTTQDINLLLIGKTGSGVSASGNTILGKDVFQSKMSSSSITDSCQKHSVEVLKRRITVVDTPTFSNSRNIDLRLELKNGLKKCPPGVHAILLVLPSNKTQAADVLSLFKQMFGENAMKHTLVLFTQRDEIEYNQLDQLIEECGRRNHLLNNKDLNNRDQVIALLKKIDQMVSKNQNSCYTLQMFENQSFKIFLPGFIKTEIRYTAFFFLSFCAIFGCVEAWNESFEQFPGRFLNGCFSGFLSAIIDFLLACIWIILSWYTGRCTCKHPNKWLTVTCGVVGGIIGGFHGEEGILATLLRGIQSYVSLMVRHMASPLKSVTCWSNPRCFTLLIITMGLTISVTD</sequence>
<dbReference type="Pfam" id="PF04548">
    <property type="entry name" value="AIG1"/>
    <property type="match status" value="1"/>
</dbReference>
<proteinExistence type="inferred from homology"/>
<evidence type="ECO:0000256" key="14">
    <source>
        <dbReference type="ARBA" id="ARBA00073539"/>
    </source>
</evidence>
<keyword evidence="16" id="KW-0812">Transmembrane</keyword>
<feature type="transmembrane region" description="Helical" evidence="16">
    <location>
        <begin position="215"/>
        <end position="233"/>
    </location>
</feature>
<dbReference type="GO" id="GO:0005783">
    <property type="term" value="C:endoplasmic reticulum"/>
    <property type="evidence" value="ECO:0007669"/>
    <property type="project" value="UniProtKB-SubCell"/>
</dbReference>
<feature type="domain" description="AIG1-type G" evidence="17">
    <location>
        <begin position="15"/>
        <end position="200"/>
    </location>
</feature>
<evidence type="ECO:0000256" key="5">
    <source>
        <dbReference type="ARBA" id="ARBA00008535"/>
    </source>
</evidence>
<comment type="subcellular location">
    <subcellularLocation>
        <location evidence="3">Cytoplasm</location>
        <location evidence="3">Cytosol</location>
    </subcellularLocation>
    <subcellularLocation>
        <location evidence="2">Endoplasmic reticulum</location>
    </subcellularLocation>
    <subcellularLocation>
        <location evidence="4">Golgi apparatus</location>
    </subcellularLocation>
    <subcellularLocation>
        <location evidence="1">Mitochondrion</location>
    </subcellularLocation>
</comment>
<evidence type="ECO:0000313" key="18">
    <source>
        <dbReference type="Proteomes" id="UP000515129"/>
    </source>
</evidence>
<evidence type="ECO:0000256" key="8">
    <source>
        <dbReference type="ARBA" id="ARBA00022741"/>
    </source>
</evidence>
<dbReference type="OrthoDB" id="8954335at2759"/>
<reference evidence="19" key="1">
    <citation type="submission" date="2025-08" db="UniProtKB">
        <authorList>
            <consortium name="RefSeq"/>
        </authorList>
    </citation>
    <scope>IDENTIFICATION</scope>
    <source>
        <strain evidence="19">Wakin</strain>
        <tissue evidence="19">Muscle</tissue>
    </source>
</reference>
<keyword evidence="18" id="KW-1185">Reference proteome</keyword>
<keyword evidence="7" id="KW-0677">Repeat</keyword>
<evidence type="ECO:0000256" key="9">
    <source>
        <dbReference type="ARBA" id="ARBA00022824"/>
    </source>
</evidence>
<comment type="function">
    <text evidence="13">Exerts an anti-apoptotic effect in the immune system and is involved in responses to infections.</text>
</comment>
<evidence type="ECO:0000256" key="1">
    <source>
        <dbReference type="ARBA" id="ARBA00004173"/>
    </source>
</evidence>
<dbReference type="KEGG" id="caua:113069520"/>
<protein>
    <recommendedName>
        <fullName evidence="14">GTPase IMAP family member 8</fullName>
    </recommendedName>
    <alternativeName>
        <fullName evidence="15">Immune-associated nucleotide-binding protein 9</fullName>
    </alternativeName>
</protein>
<evidence type="ECO:0000256" key="2">
    <source>
        <dbReference type="ARBA" id="ARBA00004240"/>
    </source>
</evidence>
<dbReference type="PANTHER" id="PTHR10903:SF188">
    <property type="entry name" value="GTPASE IMAP FAMILY MEMBER 2-LIKE-RELATED"/>
    <property type="match status" value="1"/>
</dbReference>
<evidence type="ECO:0000256" key="10">
    <source>
        <dbReference type="ARBA" id="ARBA00023034"/>
    </source>
</evidence>
<dbReference type="InterPro" id="IPR027417">
    <property type="entry name" value="P-loop_NTPase"/>
</dbReference>
<evidence type="ECO:0000256" key="16">
    <source>
        <dbReference type="SAM" id="Phobius"/>
    </source>
</evidence>
<keyword evidence="16" id="KW-1133">Transmembrane helix</keyword>
<name>A0A6P6MQ56_CARAU</name>
<evidence type="ECO:0000256" key="4">
    <source>
        <dbReference type="ARBA" id="ARBA00004555"/>
    </source>
</evidence>
<evidence type="ECO:0000256" key="3">
    <source>
        <dbReference type="ARBA" id="ARBA00004514"/>
    </source>
</evidence>
<evidence type="ECO:0000259" key="17">
    <source>
        <dbReference type="PROSITE" id="PS51720"/>
    </source>
</evidence>
<feature type="transmembrane region" description="Helical" evidence="16">
    <location>
        <begin position="245"/>
        <end position="271"/>
    </location>
</feature>
<evidence type="ECO:0000256" key="11">
    <source>
        <dbReference type="ARBA" id="ARBA00023128"/>
    </source>
</evidence>
<keyword evidence="8" id="KW-0547">Nucleotide-binding</keyword>
<accession>A0A6P6MQ56</accession>
<keyword evidence="6" id="KW-0963">Cytoplasm</keyword>
<evidence type="ECO:0000256" key="7">
    <source>
        <dbReference type="ARBA" id="ARBA00022737"/>
    </source>
</evidence>
<evidence type="ECO:0000256" key="15">
    <source>
        <dbReference type="ARBA" id="ARBA00077278"/>
    </source>
</evidence>
<dbReference type="Gene3D" id="3.40.50.300">
    <property type="entry name" value="P-loop containing nucleotide triphosphate hydrolases"/>
    <property type="match status" value="1"/>
</dbReference>
<dbReference type="GO" id="GO:0005525">
    <property type="term" value="F:GTP binding"/>
    <property type="evidence" value="ECO:0007669"/>
    <property type="project" value="UniProtKB-KW"/>
</dbReference>
<evidence type="ECO:0000256" key="13">
    <source>
        <dbReference type="ARBA" id="ARBA00056809"/>
    </source>
</evidence>
<dbReference type="FunFam" id="3.40.50.300:FF:000536">
    <property type="entry name" value="GTPase IMAP family member 8"/>
    <property type="match status" value="1"/>
</dbReference>
<dbReference type="AlphaFoldDB" id="A0A6P6MQ56"/>
<dbReference type="SUPFAM" id="SSF52540">
    <property type="entry name" value="P-loop containing nucleoside triphosphate hydrolases"/>
    <property type="match status" value="1"/>
</dbReference>
<keyword evidence="16" id="KW-0472">Membrane</keyword>